<feature type="region of interest" description="Disordered" evidence="1">
    <location>
        <begin position="465"/>
        <end position="485"/>
    </location>
</feature>
<dbReference type="EMBL" id="QAOH01000008">
    <property type="protein sequence ID" value="PTQ71329.1"/>
    <property type="molecule type" value="Genomic_DNA"/>
</dbReference>
<feature type="compositionally biased region" description="Polar residues" evidence="1">
    <location>
        <begin position="290"/>
        <end position="301"/>
    </location>
</feature>
<evidence type="ECO:0000256" key="1">
    <source>
        <dbReference type="SAM" id="MobiDB-lite"/>
    </source>
</evidence>
<feature type="compositionally biased region" description="Low complexity" evidence="1">
    <location>
        <begin position="564"/>
        <end position="577"/>
    </location>
</feature>
<dbReference type="PROSITE" id="PS01145">
    <property type="entry name" value="RIBOSOMAL_L34E"/>
    <property type="match status" value="1"/>
</dbReference>
<accession>A0A2T5HIF3</accession>
<dbReference type="Proteomes" id="UP000244077">
    <property type="component" value="Unassembled WGS sequence"/>
</dbReference>
<evidence type="ECO:0000313" key="2">
    <source>
        <dbReference type="EMBL" id="PTQ71329.1"/>
    </source>
</evidence>
<organism evidence="2 3">
    <name type="scientific">Celeribacter persicus</name>
    <dbReference type="NCBI Taxonomy" id="1651082"/>
    <lineage>
        <taxon>Bacteria</taxon>
        <taxon>Pseudomonadati</taxon>
        <taxon>Pseudomonadota</taxon>
        <taxon>Alphaproteobacteria</taxon>
        <taxon>Rhodobacterales</taxon>
        <taxon>Roseobacteraceae</taxon>
        <taxon>Celeribacter</taxon>
    </lineage>
</organism>
<feature type="region of interest" description="Disordered" evidence="1">
    <location>
        <begin position="564"/>
        <end position="633"/>
    </location>
</feature>
<feature type="compositionally biased region" description="Basic and acidic residues" evidence="1">
    <location>
        <begin position="278"/>
        <end position="287"/>
    </location>
</feature>
<keyword evidence="3" id="KW-1185">Reference proteome</keyword>
<dbReference type="AlphaFoldDB" id="A0A2T5HIF3"/>
<feature type="compositionally biased region" description="Low complexity" evidence="1">
    <location>
        <begin position="465"/>
        <end position="479"/>
    </location>
</feature>
<protein>
    <recommendedName>
        <fullName evidence="4">Type IV pilus biogenesis protein PilP</fullName>
    </recommendedName>
</protein>
<sequence length="978" mass="102522">MGEVALDAPDMAAELAELRKRATSVSTAGLATKLLIPNSQILYRALPDPGPQARDTAIRTALDGATPYALDQLVWDSTVTGKTLQIAVLARETLDEAENFATEHRFNPISFVAMPEAGDFEGEPFFGRARSADALIGPDTAVQPDREAMRILPQRPILPPEPLSLPELLTPAGVAPEAPQLFAEDSASEMETDPQTETTETVKSLPEPVFPTDASAPEAEDTQPPKQRDLLSGIPPLPEPVRVAVRPETDAKTDAPENTSPETLEDTPSPRATGFPSEDSRSDEKAETLGTENTANATPFQSRRESEGKAAESPSEPRAPRLLARPSRVLASLSSVPAKGATSKPLGPASKAAEVPQQDAPQKTTETQAPDPENTPAQKIVEHPHVAVTSGEVPVDESKEPKLKAPRPGKTDPLPEPPPMPAPVPPVTAHKPVEPVVEQPTTPPRSTAAFGALKSLSALAPKASAKRTAQTARKATPPADIGTAPLPRVAITAGDDIAPLSDRAAGLDRVENTQNEAEALTVFGARRRNREIRNKPRHLGLMLTGALVALLLLVGLIAGLLPEDEPQQTSSTSQTSTVLPGDAPAQDNTADSAGETDLAQTDGMTEVSADEEEPELTPELLEQATVPAPPAETIVDDTLDREALVARYAATGIWPLAPEADTGDSAEDDLSALYTASIDHDIASQDAVALPEAARHIGEAAPRAALPPAPPGTRYNYDEDGFIRATPEGTVTPDGIVVYAGRPASTPKPRPGSAVNEAVEAALAPPLANENDPVRQALAEFRPRLRPETLVENNEKANLGGLTRAELGRIAPHLRPASAQEIAQEDARASGENEAARTAPVVTASLLPKARPQNFDKLAAAARAAEAAAAAAADAATPRSSTAEKVTAQVPATSIPQAGPANVARAATVSNAINLRKLNLMGVYGSSSDRRALVRLPSGRFAKVKVGDKLDGGRVQSIGSDNLTYVKNGRAVTLEIGG</sequence>
<comment type="caution">
    <text evidence="2">The sequence shown here is derived from an EMBL/GenBank/DDBJ whole genome shotgun (WGS) entry which is preliminary data.</text>
</comment>
<evidence type="ECO:0000313" key="3">
    <source>
        <dbReference type="Proteomes" id="UP000244077"/>
    </source>
</evidence>
<feature type="compositionally biased region" description="Basic and acidic residues" evidence="1">
    <location>
        <begin position="245"/>
        <end position="255"/>
    </location>
</feature>
<feature type="region of interest" description="Disordered" evidence="1">
    <location>
        <begin position="185"/>
        <end position="431"/>
    </location>
</feature>
<proteinExistence type="predicted"/>
<dbReference type="InterPro" id="IPR018065">
    <property type="entry name" value="Ribosomal_eL34_CS"/>
</dbReference>
<reference evidence="2 3" key="1">
    <citation type="submission" date="2018-04" db="EMBL/GenBank/DDBJ databases">
        <title>Genomic Encyclopedia of Archaeal and Bacterial Type Strains, Phase II (KMG-II): from individual species to whole genera.</title>
        <authorList>
            <person name="Goeker M."/>
        </authorList>
    </citation>
    <scope>NUCLEOTIDE SEQUENCE [LARGE SCALE GENOMIC DNA]</scope>
    <source>
        <strain evidence="2 3">DSM 100434</strain>
    </source>
</reference>
<evidence type="ECO:0008006" key="4">
    <source>
        <dbReference type="Google" id="ProtNLM"/>
    </source>
</evidence>
<feature type="compositionally biased region" description="Polar residues" evidence="1">
    <location>
        <begin position="359"/>
        <end position="368"/>
    </location>
</feature>
<feature type="compositionally biased region" description="Pro residues" evidence="1">
    <location>
        <begin position="414"/>
        <end position="426"/>
    </location>
</feature>
<name>A0A2T5HIF3_9RHOB</name>
<gene>
    <name evidence="2" type="ORF">C8N42_108105</name>
</gene>
<feature type="compositionally biased region" description="Low complexity" evidence="1">
    <location>
        <begin position="320"/>
        <end position="338"/>
    </location>
</feature>